<evidence type="ECO:0000313" key="1">
    <source>
        <dbReference type="EMBL" id="KAJ3524158.1"/>
    </source>
</evidence>
<proteinExistence type="predicted"/>
<comment type="caution">
    <text evidence="1">The sequence shown here is derived from an EMBL/GenBank/DDBJ whole genome shotgun (WGS) entry which is preliminary data.</text>
</comment>
<organism evidence="1 2">
    <name type="scientific">Phlebia brevispora</name>
    <dbReference type="NCBI Taxonomy" id="194682"/>
    <lineage>
        <taxon>Eukaryota</taxon>
        <taxon>Fungi</taxon>
        <taxon>Dikarya</taxon>
        <taxon>Basidiomycota</taxon>
        <taxon>Agaricomycotina</taxon>
        <taxon>Agaricomycetes</taxon>
        <taxon>Polyporales</taxon>
        <taxon>Meruliaceae</taxon>
        <taxon>Phlebia</taxon>
    </lineage>
</organism>
<evidence type="ECO:0000313" key="2">
    <source>
        <dbReference type="Proteomes" id="UP001148662"/>
    </source>
</evidence>
<keyword evidence="2" id="KW-1185">Reference proteome</keyword>
<reference evidence="1" key="1">
    <citation type="submission" date="2022-07" db="EMBL/GenBank/DDBJ databases">
        <title>Genome Sequence of Phlebia brevispora.</title>
        <authorList>
            <person name="Buettner E."/>
        </authorList>
    </citation>
    <scope>NUCLEOTIDE SEQUENCE</scope>
    <source>
        <strain evidence="1">MPL23</strain>
    </source>
</reference>
<protein>
    <submittedName>
        <fullName evidence="1">Uncharacterized protein</fullName>
    </submittedName>
</protein>
<dbReference type="EMBL" id="JANHOG010002367">
    <property type="protein sequence ID" value="KAJ3524158.1"/>
    <property type="molecule type" value="Genomic_DNA"/>
</dbReference>
<dbReference type="Proteomes" id="UP001148662">
    <property type="component" value="Unassembled WGS sequence"/>
</dbReference>
<name>A0ACC1RRS1_9APHY</name>
<sequence>MIAHLLKVDLLLWDPLKLRSEGSPRNTSGCGEDDRYRIYRSTQWARTDGACAQLWEMPFRPSKIAGRQFEVLHPFRVFFARLNLVPREEGPDFAPTKLSTAREETYQRIQSRTSDLKDFLLKAKEELSLLYDRWNVLVPIGFLSPEILSYIFQFVAADDTSLCLRSVTHVCRHWRRVALGDPRLWTTIDFQNIAYKRNVEYATAVSAP</sequence>
<accession>A0ACC1RRS1</accession>
<gene>
    <name evidence="1" type="ORF">NM688_g8609</name>
</gene>